<dbReference type="EMBL" id="LATX01001997">
    <property type="protein sequence ID" value="KTB35260.1"/>
    <property type="molecule type" value="Genomic_DNA"/>
</dbReference>
<organism evidence="1 2">
    <name type="scientific">Moniliophthora roreri</name>
    <name type="common">Frosty pod rot fungus</name>
    <name type="synonym">Monilia roreri</name>
    <dbReference type="NCBI Taxonomy" id="221103"/>
    <lineage>
        <taxon>Eukaryota</taxon>
        <taxon>Fungi</taxon>
        <taxon>Dikarya</taxon>
        <taxon>Basidiomycota</taxon>
        <taxon>Agaricomycotina</taxon>
        <taxon>Agaricomycetes</taxon>
        <taxon>Agaricomycetidae</taxon>
        <taxon>Agaricales</taxon>
        <taxon>Marasmiineae</taxon>
        <taxon>Marasmiaceae</taxon>
        <taxon>Moniliophthora</taxon>
    </lineage>
</organism>
<proteinExistence type="predicted"/>
<protein>
    <submittedName>
        <fullName evidence="1">Putative NAD-P-binding protein</fullName>
    </submittedName>
</protein>
<dbReference type="Gene3D" id="3.90.180.10">
    <property type="entry name" value="Medium-chain alcohol dehydrogenases, catalytic domain"/>
    <property type="match status" value="1"/>
</dbReference>
<gene>
    <name evidence="1" type="ORF">WG66_12158</name>
</gene>
<dbReference type="Proteomes" id="UP000054988">
    <property type="component" value="Unassembled WGS sequence"/>
</dbReference>
<sequence>MPGQIPETCRQYQLPRLTGFHNLILKTVPVPKPKSTEVLIKVKAASINFRDLVIANGGSPLPWV</sequence>
<evidence type="ECO:0000313" key="2">
    <source>
        <dbReference type="Proteomes" id="UP000054988"/>
    </source>
</evidence>
<evidence type="ECO:0000313" key="1">
    <source>
        <dbReference type="EMBL" id="KTB35260.1"/>
    </source>
</evidence>
<reference evidence="1 2" key="1">
    <citation type="submission" date="2015-12" db="EMBL/GenBank/DDBJ databases">
        <title>Draft genome sequence of Moniliophthora roreri, the causal agent of frosty pod rot of cacao.</title>
        <authorList>
            <person name="Aime M.C."/>
            <person name="Diaz-Valderrama J.R."/>
            <person name="Kijpornyongpan T."/>
            <person name="Phillips-Mora W."/>
        </authorList>
    </citation>
    <scope>NUCLEOTIDE SEQUENCE [LARGE SCALE GENOMIC DNA]</scope>
    <source>
        <strain evidence="1 2">MCA 2952</strain>
    </source>
</reference>
<name>A0A0W0FG02_MONRR</name>
<dbReference type="SUPFAM" id="SSF50129">
    <property type="entry name" value="GroES-like"/>
    <property type="match status" value="1"/>
</dbReference>
<accession>A0A0W0FG02</accession>
<dbReference type="AlphaFoldDB" id="A0A0W0FG02"/>
<comment type="caution">
    <text evidence="1">The sequence shown here is derived from an EMBL/GenBank/DDBJ whole genome shotgun (WGS) entry which is preliminary data.</text>
</comment>
<dbReference type="InterPro" id="IPR011032">
    <property type="entry name" value="GroES-like_sf"/>
</dbReference>